<dbReference type="Proteomes" id="UP000053927">
    <property type="component" value="Unassembled WGS sequence"/>
</dbReference>
<feature type="compositionally biased region" description="Polar residues" evidence="4">
    <location>
        <begin position="1602"/>
        <end position="1619"/>
    </location>
</feature>
<dbReference type="GO" id="GO:0006508">
    <property type="term" value="P:proteolysis"/>
    <property type="evidence" value="ECO:0007669"/>
    <property type="project" value="UniProtKB-KW"/>
</dbReference>
<dbReference type="OrthoDB" id="73076at2759"/>
<evidence type="ECO:0000259" key="5">
    <source>
        <dbReference type="PROSITE" id="PS50600"/>
    </source>
</evidence>
<dbReference type="KEGG" id="shs:STEHIDRAFT_172979"/>
<dbReference type="InterPro" id="IPR003653">
    <property type="entry name" value="Peptidase_C48_C"/>
</dbReference>
<dbReference type="GO" id="GO:0008234">
    <property type="term" value="F:cysteine-type peptidase activity"/>
    <property type="evidence" value="ECO:0007669"/>
    <property type="project" value="InterPro"/>
</dbReference>
<evidence type="ECO:0000313" key="6">
    <source>
        <dbReference type="EMBL" id="EIM79613.1"/>
    </source>
</evidence>
<protein>
    <recommendedName>
        <fullName evidence="5">Ubiquitin-like protease family profile domain-containing protein</fullName>
    </recommendedName>
</protein>
<dbReference type="Pfam" id="PF02902">
    <property type="entry name" value="Peptidase_C48"/>
    <property type="match status" value="1"/>
</dbReference>
<dbReference type="Gene3D" id="3.40.395.10">
    <property type="entry name" value="Adenoviral Proteinase, Chain A"/>
    <property type="match status" value="1"/>
</dbReference>
<dbReference type="InterPro" id="IPR038765">
    <property type="entry name" value="Papain-like_cys_pep_sf"/>
</dbReference>
<dbReference type="PROSITE" id="PS50600">
    <property type="entry name" value="ULP_PROTEASE"/>
    <property type="match status" value="1"/>
</dbReference>
<feature type="compositionally biased region" description="Polar residues" evidence="4">
    <location>
        <begin position="519"/>
        <end position="537"/>
    </location>
</feature>
<dbReference type="EMBL" id="JH687402">
    <property type="protein sequence ID" value="EIM79613.1"/>
    <property type="molecule type" value="Genomic_DNA"/>
</dbReference>
<evidence type="ECO:0000313" key="7">
    <source>
        <dbReference type="Proteomes" id="UP000053927"/>
    </source>
</evidence>
<feature type="compositionally biased region" description="Acidic residues" evidence="4">
    <location>
        <begin position="470"/>
        <end position="481"/>
    </location>
</feature>
<keyword evidence="2" id="KW-0645">Protease</keyword>
<feature type="region of interest" description="Disordered" evidence="4">
    <location>
        <begin position="519"/>
        <end position="657"/>
    </location>
</feature>
<feature type="domain" description="Ubiquitin-like protease family profile" evidence="5">
    <location>
        <begin position="256"/>
        <end position="439"/>
    </location>
</feature>
<dbReference type="GeneID" id="18804189"/>
<feature type="region of interest" description="Disordered" evidence="4">
    <location>
        <begin position="1584"/>
        <end position="1620"/>
    </location>
</feature>
<name>R7RXU5_STEHR</name>
<evidence type="ECO:0000256" key="4">
    <source>
        <dbReference type="SAM" id="MobiDB-lite"/>
    </source>
</evidence>
<evidence type="ECO:0000256" key="1">
    <source>
        <dbReference type="ARBA" id="ARBA00005234"/>
    </source>
</evidence>
<organism evidence="6 7">
    <name type="scientific">Stereum hirsutum (strain FP-91666)</name>
    <name type="common">White-rot fungus</name>
    <dbReference type="NCBI Taxonomy" id="721885"/>
    <lineage>
        <taxon>Eukaryota</taxon>
        <taxon>Fungi</taxon>
        <taxon>Dikarya</taxon>
        <taxon>Basidiomycota</taxon>
        <taxon>Agaricomycotina</taxon>
        <taxon>Agaricomycetes</taxon>
        <taxon>Russulales</taxon>
        <taxon>Stereaceae</taxon>
        <taxon>Stereum</taxon>
    </lineage>
</organism>
<feature type="region of interest" description="Disordered" evidence="4">
    <location>
        <begin position="470"/>
        <end position="505"/>
    </location>
</feature>
<feature type="compositionally biased region" description="Polar residues" evidence="4">
    <location>
        <begin position="557"/>
        <end position="578"/>
    </location>
</feature>
<dbReference type="OMA" id="ARESHEY"/>
<reference evidence="7" key="1">
    <citation type="journal article" date="2012" name="Science">
        <title>The Paleozoic origin of enzymatic lignin decomposition reconstructed from 31 fungal genomes.</title>
        <authorList>
            <person name="Floudas D."/>
            <person name="Binder M."/>
            <person name="Riley R."/>
            <person name="Barry K."/>
            <person name="Blanchette R.A."/>
            <person name="Henrissat B."/>
            <person name="Martinez A.T."/>
            <person name="Otillar R."/>
            <person name="Spatafora J.W."/>
            <person name="Yadav J.S."/>
            <person name="Aerts A."/>
            <person name="Benoit I."/>
            <person name="Boyd A."/>
            <person name="Carlson A."/>
            <person name="Copeland A."/>
            <person name="Coutinho P.M."/>
            <person name="de Vries R.P."/>
            <person name="Ferreira P."/>
            <person name="Findley K."/>
            <person name="Foster B."/>
            <person name="Gaskell J."/>
            <person name="Glotzer D."/>
            <person name="Gorecki P."/>
            <person name="Heitman J."/>
            <person name="Hesse C."/>
            <person name="Hori C."/>
            <person name="Igarashi K."/>
            <person name="Jurgens J.A."/>
            <person name="Kallen N."/>
            <person name="Kersten P."/>
            <person name="Kohler A."/>
            <person name="Kuees U."/>
            <person name="Kumar T.K.A."/>
            <person name="Kuo A."/>
            <person name="LaButti K."/>
            <person name="Larrondo L.F."/>
            <person name="Lindquist E."/>
            <person name="Ling A."/>
            <person name="Lombard V."/>
            <person name="Lucas S."/>
            <person name="Lundell T."/>
            <person name="Martin R."/>
            <person name="McLaughlin D.J."/>
            <person name="Morgenstern I."/>
            <person name="Morin E."/>
            <person name="Murat C."/>
            <person name="Nagy L.G."/>
            <person name="Nolan M."/>
            <person name="Ohm R.A."/>
            <person name="Patyshakuliyeva A."/>
            <person name="Rokas A."/>
            <person name="Ruiz-Duenas F.J."/>
            <person name="Sabat G."/>
            <person name="Salamov A."/>
            <person name="Samejima M."/>
            <person name="Schmutz J."/>
            <person name="Slot J.C."/>
            <person name="St John F."/>
            <person name="Stenlid J."/>
            <person name="Sun H."/>
            <person name="Sun S."/>
            <person name="Syed K."/>
            <person name="Tsang A."/>
            <person name="Wiebenga A."/>
            <person name="Young D."/>
            <person name="Pisabarro A."/>
            <person name="Eastwood D.C."/>
            <person name="Martin F."/>
            <person name="Cullen D."/>
            <person name="Grigoriev I.V."/>
            <person name="Hibbett D.S."/>
        </authorList>
    </citation>
    <scope>NUCLEOTIDE SEQUENCE [LARGE SCALE GENOMIC DNA]</scope>
    <source>
        <strain evidence="7">FP-91666</strain>
    </source>
</reference>
<feature type="region of interest" description="Disordered" evidence="4">
    <location>
        <begin position="710"/>
        <end position="751"/>
    </location>
</feature>
<comment type="similarity">
    <text evidence="1">Belongs to the peptidase C48 family.</text>
</comment>
<gene>
    <name evidence="6" type="ORF">STEHIDRAFT_172979</name>
</gene>
<evidence type="ECO:0000256" key="3">
    <source>
        <dbReference type="ARBA" id="ARBA00022801"/>
    </source>
</evidence>
<feature type="compositionally biased region" description="Polar residues" evidence="4">
    <location>
        <begin position="645"/>
        <end position="654"/>
    </location>
</feature>
<evidence type="ECO:0000256" key="2">
    <source>
        <dbReference type="ARBA" id="ARBA00022670"/>
    </source>
</evidence>
<dbReference type="SUPFAM" id="SSF54001">
    <property type="entry name" value="Cysteine proteinases"/>
    <property type="match status" value="1"/>
</dbReference>
<proteinExistence type="inferred from homology"/>
<accession>R7RXU5</accession>
<dbReference type="GO" id="GO:0019783">
    <property type="term" value="F:ubiquitin-like protein peptidase activity"/>
    <property type="evidence" value="ECO:0007669"/>
    <property type="project" value="UniProtKB-ARBA"/>
</dbReference>
<dbReference type="eggNOG" id="ENOG502QUPU">
    <property type="taxonomic scope" value="Eukaryota"/>
</dbReference>
<dbReference type="RefSeq" id="XP_007311192.1">
    <property type="nucleotide sequence ID" value="XM_007311130.1"/>
</dbReference>
<sequence length="1903" mass="211222">MASPPKLKSSPESIRFWVSSMLSIVPTRQTIVYPVLAGGGPGLGGAADSSSPPPPPLEIVNTDSESDSEFPFVEESWIGRGHQWSDSLPSNVKRARSRAGRVPPEISIAFVPSSAASVTGALAQTIFNSAPSCIAQSPNLPNYSSSPPQTIPNHSSDLSIHLRRLLSAVPHRRTLSDTFNNAWLSGARSLNIQGFLYPLWSVSLLLELNIFTLRRDKWNSAVLFLDEVEANAVDLETLELVEECRATFDVIPFNSVVPTIDDGRTLQTRDLAVFLRSGTSGWLTGELIDGGADYIRQRLRPNSQTEIASTLFPIIMHQRRRSDPDFVYTTSSRGALAGLESRILDRTINIVYFPLHVHGGHWTLLRVDFRACTLEYADSMNHSATLPDEIRADFIWWLSAVLSERSAQSFRARKPTFVVPDQSDGDSCGVVVLCTIASILLRLPGWKQDFATGERMRWFLRFAEVFGEGDNDLDDDDDDVPPEPPLYRKHLHRRRDNNCSRRSSIPSDWDMLSLQSCTDPGTSATSLTSPLAANDVSSMPDLETDPDSEPSIDGSISVPSHATPSVLSFDTMSNSSSPPRKRPFPGDLGPDSNTGSTKRSRLSSHDSTGDSDDTFSDSPDARTKAPRAAAKPGSSWVKQKALRDSLTSQKSSFRPSDAKLAKFRQKILEDDAHAEFDDHNPRWVRCSTCSSTVLMRVLYDLHHWRIHRRSKKCRRHQEGSTHSSSLLQHGFFKRPSSTPTPSYQPATVSAPCPGLTSDRDVRIRRYLSRSAAAGGGAPSRIRLAAEMFGSRFSELDERQRQAVLRRESQLLRWRNIHALGAVYAVDCEKDVEGRVGEEPPPCAKCAALHHLHLFQVALNRPLPDENNMKFVPHTHRSSALGKLYLKHKGLRALVEEGDGRSPWLKFAQGAAAGIYENGGIVLGMVEALVKKSERIRLGKSLRNMQYSGAFNDFCNLIASVSPRAYRSFRQHFGGRGLRSIREHRAKLPLFAPGISQANVDTASATLDNYHYLGPVALSWDDTALEPALQAYKDSDGTWLILGGTEGPISVSSHEELEAIFAKGNMKPGDKLRLYVLTIPLAKIPPIILAAVVRGGSERATDLKVMHDQVITLLHNAHIYPVSLSSDGSEVERSVQRMIHQSAPDLLRYTIVHELPNCTVNLEIPLIYDHPSVIVQDSKHALKTARNQTLTGARILVLGNYTIHFAQLQDMAQNPASPLQSRDIINVDKQHDGAAARLFSAEALNFHLTNYSEQRGLATYLFVIGELVDAWQSRNIPHIERVRMVLRARYFLMAWRTHIARHPDHDVNTQFISRSSYDIFLTLSDSLISLIITYRKFYSTYPLLPWLHSSEPCEHLFGLIRQIKPDFSYTDFLYLQPKLRALLLGAFGDLSAEQQANETASGYHHTYFKADDLDLRSLMDYPDDVQLHSILKYAVEDVIALLAPLGIDGKSMLSTYIPPPSYLPVPIPCSSSSSVVHPNRQPRNLYELLFLYQNASVPVVVEERVATVELALAAESIDATAKILQLPDSTEEDARLVRDSVETALASCVATDSTLNDDSIDFNKTLTLISQHSLDRNLVVKVRRRHQPKSTTQAVRKVGRHSSLLNARTTNDQPSATPSEPSLREALLKKLANLVPEDKTSTAGIDRRVRHTGTYTRDNVVLSVTRKRNKETVREVHGLKLIRMRERIFAPLKMINEYLHTANVSSLSPLRPGLLLICLHPQNHRIVFGEVLTIYTKTGGRNSPHEWISSLNSIGEASYVYIQVYGFYPALGTAILSSMSCPSLQCTTFLRIPPTHIILSMASFPGIQRQGLTSGSSIITLLNLCEESGRTLAILKDRERVFSGAIDELAKLMREREEPMIPPSTHPISEPVARLSVSTAVPAEVADHEEFSGGEEATEFDGAA</sequence>
<feature type="compositionally biased region" description="Polar residues" evidence="4">
    <location>
        <begin position="735"/>
        <end position="747"/>
    </location>
</feature>
<keyword evidence="3" id="KW-0378">Hydrolase</keyword>
<keyword evidence="7" id="KW-1185">Reference proteome</keyword>